<proteinExistence type="predicted"/>
<dbReference type="Gene3D" id="3.30.1330.10">
    <property type="entry name" value="PurM-like, N-terminal domain"/>
    <property type="match status" value="1"/>
</dbReference>
<organism evidence="2">
    <name type="scientific">candidate division WOR-3 bacterium</name>
    <dbReference type="NCBI Taxonomy" id="2052148"/>
    <lineage>
        <taxon>Bacteria</taxon>
        <taxon>Bacteria division WOR-3</taxon>
    </lineage>
</organism>
<feature type="domain" description="PurM-like N-terminal" evidence="1">
    <location>
        <begin position="25"/>
        <end position="138"/>
    </location>
</feature>
<dbReference type="Proteomes" id="UP000886014">
    <property type="component" value="Unassembled WGS sequence"/>
</dbReference>
<dbReference type="AlphaFoldDB" id="A0A7C5I442"/>
<dbReference type="EMBL" id="DRTV01000013">
    <property type="protein sequence ID" value="HHF57819.1"/>
    <property type="molecule type" value="Genomic_DNA"/>
</dbReference>
<keyword evidence="2" id="KW-0808">Transferase</keyword>
<dbReference type="InterPro" id="IPR006283">
    <property type="entry name" value="ThiL-like"/>
</dbReference>
<dbReference type="InterPro" id="IPR036676">
    <property type="entry name" value="PurM-like_C_sf"/>
</dbReference>
<dbReference type="SUPFAM" id="SSF55326">
    <property type="entry name" value="PurM N-terminal domain-like"/>
    <property type="match status" value="1"/>
</dbReference>
<sequence length="183" mass="20522">MREDDLLQKLQQFWGITPEIIVPNGDDTLVLKHDSDKLLLLTVDTGLENVHFTTKILSFREIGYRICAGALSDIAAMGGIPLTILVDLEVPPYLNENNIISIYQGIKELQENYHFSIGGGNIVKGSRLRLTITILGEVEKDYYLTRSGVKNGDYIYVTGDLGRTLMFLDSIYGLLEIDKEVLK</sequence>
<evidence type="ECO:0000313" key="2">
    <source>
        <dbReference type="EMBL" id="HHF57819.1"/>
    </source>
</evidence>
<reference evidence="2" key="1">
    <citation type="journal article" date="2020" name="mSystems">
        <title>Genome- and Community-Level Interaction Insights into Carbon Utilization and Element Cycling Functions of Hydrothermarchaeota in Hydrothermal Sediment.</title>
        <authorList>
            <person name="Zhou Z."/>
            <person name="Liu Y."/>
            <person name="Xu W."/>
            <person name="Pan J."/>
            <person name="Luo Z.H."/>
            <person name="Li M."/>
        </authorList>
    </citation>
    <scope>NUCLEOTIDE SEQUENCE [LARGE SCALE GENOMIC DNA]</scope>
    <source>
        <strain evidence="2">HyVt-94</strain>
    </source>
</reference>
<dbReference type="PANTHER" id="PTHR30270:SF0">
    <property type="entry name" value="THIAMINE-MONOPHOSPHATE KINASE"/>
    <property type="match status" value="1"/>
</dbReference>
<protein>
    <submittedName>
        <fullName evidence="2">Thiamine-monophosphate kinase</fullName>
    </submittedName>
</protein>
<dbReference type="GO" id="GO:0009228">
    <property type="term" value="P:thiamine biosynthetic process"/>
    <property type="evidence" value="ECO:0007669"/>
    <property type="project" value="InterPro"/>
</dbReference>
<gene>
    <name evidence="2" type="ORF">ENL41_00160</name>
</gene>
<dbReference type="CDD" id="cd02194">
    <property type="entry name" value="ThiL"/>
    <property type="match status" value="1"/>
</dbReference>
<comment type="caution">
    <text evidence="2">The sequence shown here is derived from an EMBL/GenBank/DDBJ whole genome shotgun (WGS) entry which is preliminary data.</text>
</comment>
<dbReference type="InterPro" id="IPR036921">
    <property type="entry name" value="PurM-like_N_sf"/>
</dbReference>
<dbReference type="InterPro" id="IPR016188">
    <property type="entry name" value="PurM-like_N"/>
</dbReference>
<dbReference type="SUPFAM" id="SSF56042">
    <property type="entry name" value="PurM C-terminal domain-like"/>
    <property type="match status" value="1"/>
</dbReference>
<name>A0A7C5I442_UNCW3</name>
<dbReference type="PANTHER" id="PTHR30270">
    <property type="entry name" value="THIAMINE-MONOPHOSPHATE KINASE"/>
    <property type="match status" value="1"/>
</dbReference>
<feature type="non-terminal residue" evidence="2">
    <location>
        <position position="183"/>
    </location>
</feature>
<keyword evidence="2" id="KW-0418">Kinase</keyword>
<accession>A0A7C5I442</accession>
<dbReference type="GO" id="GO:0009030">
    <property type="term" value="F:thiamine-phosphate kinase activity"/>
    <property type="evidence" value="ECO:0007669"/>
    <property type="project" value="InterPro"/>
</dbReference>
<evidence type="ECO:0000259" key="1">
    <source>
        <dbReference type="Pfam" id="PF00586"/>
    </source>
</evidence>
<dbReference type="Pfam" id="PF00586">
    <property type="entry name" value="AIRS"/>
    <property type="match status" value="1"/>
</dbReference>